<comment type="caution">
    <text evidence="1">The sequence shown here is derived from an EMBL/GenBank/DDBJ whole genome shotgun (WGS) entry which is preliminary data.</text>
</comment>
<name>A0A8S3AM86_9BILA</name>
<feature type="non-terminal residue" evidence="1">
    <location>
        <position position="1"/>
    </location>
</feature>
<dbReference type="Proteomes" id="UP000681720">
    <property type="component" value="Unassembled WGS sequence"/>
</dbReference>
<sequence length="69" mass="7817">LDQHCSVMKKAVLSTIQEHNIKTADIGGTATTTQFIECVLSEIVKMTPTIGFHYEMQKPTLTFRYKNID</sequence>
<dbReference type="Gene3D" id="3.40.718.10">
    <property type="entry name" value="Isopropylmalate Dehydrogenase"/>
    <property type="match status" value="1"/>
</dbReference>
<dbReference type="AlphaFoldDB" id="A0A8S3AM86"/>
<dbReference type="EMBL" id="CAJOBJ010130812">
    <property type="protein sequence ID" value="CAF4720324.1"/>
    <property type="molecule type" value="Genomic_DNA"/>
</dbReference>
<evidence type="ECO:0000313" key="2">
    <source>
        <dbReference type="Proteomes" id="UP000681720"/>
    </source>
</evidence>
<organism evidence="1 2">
    <name type="scientific">Rotaria magnacalcarata</name>
    <dbReference type="NCBI Taxonomy" id="392030"/>
    <lineage>
        <taxon>Eukaryota</taxon>
        <taxon>Metazoa</taxon>
        <taxon>Spiralia</taxon>
        <taxon>Gnathifera</taxon>
        <taxon>Rotifera</taxon>
        <taxon>Eurotatoria</taxon>
        <taxon>Bdelloidea</taxon>
        <taxon>Philodinida</taxon>
        <taxon>Philodinidae</taxon>
        <taxon>Rotaria</taxon>
    </lineage>
</organism>
<evidence type="ECO:0000313" key="1">
    <source>
        <dbReference type="EMBL" id="CAF4720324.1"/>
    </source>
</evidence>
<proteinExistence type="predicted"/>
<reference evidence="1" key="1">
    <citation type="submission" date="2021-02" db="EMBL/GenBank/DDBJ databases">
        <authorList>
            <person name="Nowell W R."/>
        </authorList>
    </citation>
    <scope>NUCLEOTIDE SEQUENCE</scope>
</reference>
<accession>A0A8S3AM86</accession>
<protein>
    <submittedName>
        <fullName evidence="1">Uncharacterized protein</fullName>
    </submittedName>
</protein>
<dbReference type="SUPFAM" id="SSF53659">
    <property type="entry name" value="Isocitrate/Isopropylmalate dehydrogenase-like"/>
    <property type="match status" value="1"/>
</dbReference>
<gene>
    <name evidence="1" type="ORF">GIL414_LOCUS43818</name>
</gene>